<comment type="caution">
    <text evidence="1">The sequence shown here is derived from an EMBL/GenBank/DDBJ whole genome shotgun (WGS) entry which is preliminary data.</text>
</comment>
<dbReference type="AlphaFoldDB" id="A0A543L1T8"/>
<reference evidence="1 2" key="1">
    <citation type="submission" date="2019-06" db="EMBL/GenBank/DDBJ databases">
        <title>Genomic Encyclopedia of Archaeal and Bacterial Type Strains, Phase II (KMG-II): from individual species to whole genera.</title>
        <authorList>
            <person name="Goeker M."/>
        </authorList>
    </citation>
    <scope>NUCLEOTIDE SEQUENCE [LARGE SCALE GENOMIC DNA]</scope>
    <source>
        <strain evidence="1 2">DSM 7270</strain>
    </source>
</reference>
<name>A0A543L1T8_9BURK</name>
<sequence>MSKVYVGTYRKYNEGSLKGEWLDLADYADKDAFLEACTELHSDESDPELMFQDWEDIPTRFIGESHIDEKTWDWLELSEDEREIVAIYMDEVDQDAPVETALECYEGEHDSEEDWARDFWDHTGMVNQLPEFAQNYIDYEQFARDCRLGGDITFVEKGRKVRAFRRN</sequence>
<dbReference type="Gene3D" id="3.10.20.480">
    <property type="entry name" value="Antirestriction protein ArdA, domain 1"/>
    <property type="match status" value="1"/>
</dbReference>
<dbReference type="InterPro" id="IPR041893">
    <property type="entry name" value="ArdA_dom3"/>
</dbReference>
<evidence type="ECO:0000313" key="1">
    <source>
        <dbReference type="EMBL" id="TQN01314.1"/>
    </source>
</evidence>
<dbReference type="Proteomes" id="UP000316993">
    <property type="component" value="Unassembled WGS sequence"/>
</dbReference>
<dbReference type="RefSeq" id="WP_142084456.1">
    <property type="nucleotide sequence ID" value="NZ_VFPV01000003.1"/>
</dbReference>
<gene>
    <name evidence="1" type="ORF">BDD18_3271</name>
</gene>
<dbReference type="Pfam" id="PF07275">
    <property type="entry name" value="ArdA"/>
    <property type="match status" value="1"/>
</dbReference>
<dbReference type="InterPro" id="IPR009899">
    <property type="entry name" value="ArdA"/>
</dbReference>
<dbReference type="EMBL" id="VFPV01000003">
    <property type="protein sequence ID" value="TQN01314.1"/>
    <property type="molecule type" value="Genomic_DNA"/>
</dbReference>
<protein>
    <submittedName>
        <fullName evidence="1">Antirestriction protein</fullName>
    </submittedName>
</protein>
<dbReference type="Gene3D" id="1.10.10.1190">
    <property type="entry name" value="Antirestriction protein ArdA, domain 3"/>
    <property type="match status" value="1"/>
</dbReference>
<accession>A0A543L1T8</accession>
<organism evidence="1 2">
    <name type="scientific">Acidovorax temperans</name>
    <dbReference type="NCBI Taxonomy" id="80878"/>
    <lineage>
        <taxon>Bacteria</taxon>
        <taxon>Pseudomonadati</taxon>
        <taxon>Pseudomonadota</taxon>
        <taxon>Betaproteobacteria</taxon>
        <taxon>Burkholderiales</taxon>
        <taxon>Comamonadaceae</taxon>
        <taxon>Acidovorax</taxon>
    </lineage>
</organism>
<proteinExistence type="predicted"/>
<evidence type="ECO:0000313" key="2">
    <source>
        <dbReference type="Proteomes" id="UP000316993"/>
    </source>
</evidence>
<dbReference type="InterPro" id="IPR041895">
    <property type="entry name" value="ArdA_dom1"/>
</dbReference>